<dbReference type="Gene3D" id="3.30.70.2390">
    <property type="match status" value="1"/>
</dbReference>
<evidence type="ECO:0000313" key="3">
    <source>
        <dbReference type="EMBL" id="SVA12028.1"/>
    </source>
</evidence>
<reference evidence="3" key="1">
    <citation type="submission" date="2018-05" db="EMBL/GenBank/DDBJ databases">
        <authorList>
            <person name="Lanie J.A."/>
            <person name="Ng W.-L."/>
            <person name="Kazmierczak K.M."/>
            <person name="Andrzejewski T.M."/>
            <person name="Davidsen T.M."/>
            <person name="Wayne K.J."/>
            <person name="Tettelin H."/>
            <person name="Glass J.I."/>
            <person name="Rusch D."/>
            <person name="Podicherti R."/>
            <person name="Tsui H.-C.T."/>
            <person name="Winkler M.E."/>
        </authorList>
    </citation>
    <scope>NUCLEOTIDE SEQUENCE</scope>
</reference>
<evidence type="ECO:0000259" key="2">
    <source>
        <dbReference type="Pfam" id="PF13399"/>
    </source>
</evidence>
<feature type="non-terminal residue" evidence="3">
    <location>
        <position position="1"/>
    </location>
</feature>
<feature type="region of interest" description="Disordered" evidence="1">
    <location>
        <begin position="28"/>
        <end position="59"/>
    </location>
</feature>
<organism evidence="3">
    <name type="scientific">marine metagenome</name>
    <dbReference type="NCBI Taxonomy" id="408172"/>
    <lineage>
        <taxon>unclassified sequences</taxon>
        <taxon>metagenomes</taxon>
        <taxon>ecological metagenomes</taxon>
    </lineage>
</organism>
<feature type="domain" description="LytR/CpsA/Psr regulator C-terminal" evidence="2">
    <location>
        <begin position="81"/>
        <end position="178"/>
    </location>
</feature>
<dbReference type="InterPro" id="IPR027381">
    <property type="entry name" value="LytR/CpsA/Psr_C"/>
</dbReference>
<dbReference type="Pfam" id="PF13399">
    <property type="entry name" value="LytR_C"/>
    <property type="match status" value="1"/>
</dbReference>
<gene>
    <name evidence="3" type="ORF">METZ01_LOCUS64882</name>
</gene>
<dbReference type="AlphaFoldDB" id="A0A381T8X2"/>
<accession>A0A381T8X2</accession>
<sequence length="184" mass="18909">VAVAIGLLMLWKGLDSSPVAADRQAPALTDNVPVADPVPGATGSATTTEPPTELPDAVVPTSTVPTTTEALFPTPTHAPNEVKVLVANGSGVSGAAGKVTDMLSPLGWAMESPSNADKTGTTRVYYRTAYLADARKIVDHFGEIPSLLEKMPTGGPAVPAKAEDRVANADIVVVLGSDQRIQSN</sequence>
<name>A0A381T8X2_9ZZZZ</name>
<dbReference type="EMBL" id="UINC01004129">
    <property type="protein sequence ID" value="SVA12028.1"/>
    <property type="molecule type" value="Genomic_DNA"/>
</dbReference>
<proteinExistence type="predicted"/>
<protein>
    <recommendedName>
        <fullName evidence="2">LytR/CpsA/Psr regulator C-terminal domain-containing protein</fullName>
    </recommendedName>
</protein>
<evidence type="ECO:0000256" key="1">
    <source>
        <dbReference type="SAM" id="MobiDB-lite"/>
    </source>
</evidence>